<dbReference type="SUPFAM" id="SSF51556">
    <property type="entry name" value="Metallo-dependent hydrolases"/>
    <property type="match status" value="1"/>
</dbReference>
<name>A0A382BRX1_9ZZZZ</name>
<dbReference type="InterPro" id="IPR011059">
    <property type="entry name" value="Metal-dep_hydrolase_composite"/>
</dbReference>
<sequence>MLGVHALRSFRTVRFLAVGFLLLTVAASAWGQNAVTLAFIDVNVIPMDTERVLPRHTVLVQGDRIVSIEPSDSAIIPEGAQRISAQGQYLIPGLIDVHSNLLSDKYIADEYADEELAVIVANGVLTIRDPIGKPELLVYRDQVENGELFGPSLYVGSPQLAGANYESSANSRMVATPFEAAAAVREFEAAGYDFIKLTFGITADIYEGIVLTARGRLPVIGDVGPDIGLRRALESAQQIEHLDQYLEALMDEAIPRAKGLSGVGVWVLENWAEIEKLDIQRIEAVVRATVESEIWNTPTLAFLNSSFGT</sequence>
<dbReference type="SUPFAM" id="SSF51338">
    <property type="entry name" value="Composite domain of metallo-dependent hydrolases"/>
    <property type="match status" value="1"/>
</dbReference>
<protein>
    <recommendedName>
        <fullName evidence="2">Amidohydrolase-related domain-containing protein</fullName>
    </recommendedName>
</protein>
<dbReference type="Gene3D" id="2.30.40.10">
    <property type="entry name" value="Urease, subunit C, domain 1"/>
    <property type="match status" value="1"/>
</dbReference>
<evidence type="ECO:0000313" key="1">
    <source>
        <dbReference type="EMBL" id="SVB16404.1"/>
    </source>
</evidence>
<gene>
    <name evidence="1" type="ORF">METZ01_LOCUS169258</name>
</gene>
<dbReference type="InterPro" id="IPR051781">
    <property type="entry name" value="Metallo-dep_Hydrolase"/>
</dbReference>
<dbReference type="PANTHER" id="PTHR43135">
    <property type="entry name" value="ALPHA-D-RIBOSE 1-METHYLPHOSPHONATE 5-TRIPHOSPHATE DIPHOSPHATASE"/>
    <property type="match status" value="1"/>
</dbReference>
<dbReference type="Gene3D" id="3.20.20.140">
    <property type="entry name" value="Metal-dependent hydrolases"/>
    <property type="match status" value="1"/>
</dbReference>
<feature type="non-terminal residue" evidence="1">
    <location>
        <position position="309"/>
    </location>
</feature>
<dbReference type="AlphaFoldDB" id="A0A382BRX1"/>
<evidence type="ECO:0008006" key="2">
    <source>
        <dbReference type="Google" id="ProtNLM"/>
    </source>
</evidence>
<proteinExistence type="predicted"/>
<reference evidence="1" key="1">
    <citation type="submission" date="2018-05" db="EMBL/GenBank/DDBJ databases">
        <authorList>
            <person name="Lanie J.A."/>
            <person name="Ng W.-L."/>
            <person name="Kazmierczak K.M."/>
            <person name="Andrzejewski T.M."/>
            <person name="Davidsen T.M."/>
            <person name="Wayne K.J."/>
            <person name="Tettelin H."/>
            <person name="Glass J.I."/>
            <person name="Rusch D."/>
            <person name="Podicherti R."/>
            <person name="Tsui H.-C.T."/>
            <person name="Winkler M.E."/>
        </authorList>
    </citation>
    <scope>NUCLEOTIDE SEQUENCE</scope>
</reference>
<dbReference type="InterPro" id="IPR032466">
    <property type="entry name" value="Metal_Hydrolase"/>
</dbReference>
<dbReference type="EMBL" id="UINC01031026">
    <property type="protein sequence ID" value="SVB16404.1"/>
    <property type="molecule type" value="Genomic_DNA"/>
</dbReference>
<dbReference type="GO" id="GO:0016810">
    <property type="term" value="F:hydrolase activity, acting on carbon-nitrogen (but not peptide) bonds"/>
    <property type="evidence" value="ECO:0007669"/>
    <property type="project" value="InterPro"/>
</dbReference>
<organism evidence="1">
    <name type="scientific">marine metagenome</name>
    <dbReference type="NCBI Taxonomy" id="408172"/>
    <lineage>
        <taxon>unclassified sequences</taxon>
        <taxon>metagenomes</taxon>
        <taxon>ecological metagenomes</taxon>
    </lineage>
</organism>
<dbReference type="PANTHER" id="PTHR43135:SF3">
    <property type="entry name" value="ALPHA-D-RIBOSE 1-METHYLPHOSPHONATE 5-TRIPHOSPHATE DIPHOSPHATASE"/>
    <property type="match status" value="1"/>
</dbReference>
<accession>A0A382BRX1</accession>